<proteinExistence type="predicted"/>
<dbReference type="InterPro" id="IPR040521">
    <property type="entry name" value="KDZ"/>
</dbReference>
<protein>
    <submittedName>
        <fullName evidence="2">Uncharacterized protein</fullName>
    </submittedName>
</protein>
<evidence type="ECO:0000313" key="2">
    <source>
        <dbReference type="EMBL" id="KIK54578.1"/>
    </source>
</evidence>
<evidence type="ECO:0000256" key="1">
    <source>
        <dbReference type="SAM" id="MobiDB-lite"/>
    </source>
</evidence>
<gene>
    <name evidence="2" type="ORF">GYMLUDRAFT_176945</name>
</gene>
<dbReference type="AlphaFoldDB" id="A0A0D0CI18"/>
<dbReference type="HOGENOM" id="CLU_004552_3_0_1"/>
<dbReference type="OrthoDB" id="2666777at2759"/>
<keyword evidence="3" id="KW-1185">Reference proteome</keyword>
<feature type="region of interest" description="Disordered" evidence="1">
    <location>
        <begin position="71"/>
        <end position="94"/>
    </location>
</feature>
<sequence>MYILCTVIYLSFSLQFYRTNVIVCLDACFTQKHNAQKSGCDPACSHPGTFFIPELEVNAWKSYINATRTKNDSTHLPKQSKTNQSSEEGDHLEEGMRVPKSVLDGCLASFTAADEARVKGSTQFFDVTMQMAILCHHN</sequence>
<evidence type="ECO:0000313" key="3">
    <source>
        <dbReference type="Proteomes" id="UP000053593"/>
    </source>
</evidence>
<organism evidence="2 3">
    <name type="scientific">Collybiopsis luxurians FD-317 M1</name>
    <dbReference type="NCBI Taxonomy" id="944289"/>
    <lineage>
        <taxon>Eukaryota</taxon>
        <taxon>Fungi</taxon>
        <taxon>Dikarya</taxon>
        <taxon>Basidiomycota</taxon>
        <taxon>Agaricomycotina</taxon>
        <taxon>Agaricomycetes</taxon>
        <taxon>Agaricomycetidae</taxon>
        <taxon>Agaricales</taxon>
        <taxon>Marasmiineae</taxon>
        <taxon>Omphalotaceae</taxon>
        <taxon>Collybiopsis</taxon>
        <taxon>Collybiopsis luxurians</taxon>
    </lineage>
</organism>
<dbReference type="EMBL" id="KN834814">
    <property type="protein sequence ID" value="KIK54578.1"/>
    <property type="molecule type" value="Genomic_DNA"/>
</dbReference>
<reference evidence="2 3" key="1">
    <citation type="submission" date="2014-04" db="EMBL/GenBank/DDBJ databases">
        <title>Evolutionary Origins and Diversification of the Mycorrhizal Mutualists.</title>
        <authorList>
            <consortium name="DOE Joint Genome Institute"/>
            <consortium name="Mycorrhizal Genomics Consortium"/>
            <person name="Kohler A."/>
            <person name="Kuo A."/>
            <person name="Nagy L.G."/>
            <person name="Floudas D."/>
            <person name="Copeland A."/>
            <person name="Barry K.W."/>
            <person name="Cichocki N."/>
            <person name="Veneault-Fourrey C."/>
            <person name="LaButti K."/>
            <person name="Lindquist E.A."/>
            <person name="Lipzen A."/>
            <person name="Lundell T."/>
            <person name="Morin E."/>
            <person name="Murat C."/>
            <person name="Riley R."/>
            <person name="Ohm R."/>
            <person name="Sun H."/>
            <person name="Tunlid A."/>
            <person name="Henrissat B."/>
            <person name="Grigoriev I.V."/>
            <person name="Hibbett D.S."/>
            <person name="Martin F."/>
        </authorList>
    </citation>
    <scope>NUCLEOTIDE SEQUENCE [LARGE SCALE GENOMIC DNA]</scope>
    <source>
        <strain evidence="2 3">FD-317 M1</strain>
    </source>
</reference>
<name>A0A0D0CI18_9AGAR</name>
<dbReference type="Proteomes" id="UP000053593">
    <property type="component" value="Unassembled WGS sequence"/>
</dbReference>
<feature type="compositionally biased region" description="Polar residues" evidence="1">
    <location>
        <begin position="76"/>
        <end position="86"/>
    </location>
</feature>
<dbReference type="Pfam" id="PF18758">
    <property type="entry name" value="KDZ"/>
    <property type="match status" value="1"/>
</dbReference>
<accession>A0A0D0CI18</accession>